<dbReference type="InterPro" id="IPR002931">
    <property type="entry name" value="Transglutaminase-like"/>
</dbReference>
<keyword evidence="2" id="KW-0645">Protease</keyword>
<dbReference type="PANTHER" id="PTHR33490:SF7">
    <property type="entry name" value="BLR2979 PROTEIN"/>
    <property type="match status" value="1"/>
</dbReference>
<keyword evidence="3" id="KW-1185">Reference proteome</keyword>
<dbReference type="SUPFAM" id="SSF54001">
    <property type="entry name" value="Cysteine proteinases"/>
    <property type="match status" value="1"/>
</dbReference>
<reference evidence="2 3" key="1">
    <citation type="submission" date="2016-11" db="EMBL/GenBank/DDBJ databases">
        <authorList>
            <person name="Jaros S."/>
            <person name="Januszkiewicz K."/>
            <person name="Wedrychowicz H."/>
        </authorList>
    </citation>
    <scope>NUCLEOTIDE SEQUENCE [LARGE SCALE GENOMIC DNA]</scope>
    <source>
        <strain evidence="2 3">DSM 5091</strain>
    </source>
</reference>
<dbReference type="SMART" id="SM00460">
    <property type="entry name" value="TGc"/>
    <property type="match status" value="1"/>
</dbReference>
<name>A0A1M6GFG4_MALRU</name>
<organism evidence="2 3">
    <name type="scientific">Malonomonas rubra DSM 5091</name>
    <dbReference type="NCBI Taxonomy" id="1122189"/>
    <lineage>
        <taxon>Bacteria</taxon>
        <taxon>Pseudomonadati</taxon>
        <taxon>Thermodesulfobacteriota</taxon>
        <taxon>Desulfuromonadia</taxon>
        <taxon>Desulfuromonadales</taxon>
        <taxon>Geopsychrobacteraceae</taxon>
        <taxon>Malonomonas</taxon>
    </lineage>
</organism>
<evidence type="ECO:0000313" key="2">
    <source>
        <dbReference type="EMBL" id="SHJ08621.1"/>
    </source>
</evidence>
<feature type="domain" description="Transglutaminase-like" evidence="1">
    <location>
        <begin position="177"/>
        <end position="247"/>
    </location>
</feature>
<dbReference type="AlphaFoldDB" id="A0A1M6GFG4"/>
<gene>
    <name evidence="2" type="ORF">SAMN02745165_01530</name>
</gene>
<evidence type="ECO:0000313" key="3">
    <source>
        <dbReference type="Proteomes" id="UP000184171"/>
    </source>
</evidence>
<keyword evidence="2" id="KW-0378">Hydrolase</keyword>
<proteinExistence type="predicted"/>
<dbReference type="PANTHER" id="PTHR33490">
    <property type="entry name" value="BLR5614 PROTEIN-RELATED"/>
    <property type="match status" value="1"/>
</dbReference>
<dbReference type="STRING" id="1122189.SAMN02745165_01530"/>
<sequence length="296" mass="32782">MRFRVTHITAYEYKDAVALCRNQAYLLPRQTPWQHCLISTLEIDPQPVDLRERLDPFGNRVSHFALQHAHKKLTVTAKSEIKIKTDPERFAAANRNSWDQLIPQLRSNKSPEILAALPFLYDSPLAGSSSALSDYARPSFPNGRPLADAAMDLMSRIYQDFTYQPGVTTVATPLSQVLKTRQGVCQDFAHLGVACLRSLGLPARYVSGYIETLPPPGQPRLVGADASHAWFSVFTGDAGWLDFDPTNNQLIADQHVTVAWGRDFDDVSPLRGVALGGGEHSVQVSVDVERVSEMPT</sequence>
<dbReference type="EMBL" id="FQZT01000004">
    <property type="protein sequence ID" value="SHJ08621.1"/>
    <property type="molecule type" value="Genomic_DNA"/>
</dbReference>
<dbReference type="RefSeq" id="WP_072907487.1">
    <property type="nucleotide sequence ID" value="NZ_FQZT01000004.1"/>
</dbReference>
<dbReference type="InterPro" id="IPR038765">
    <property type="entry name" value="Papain-like_cys_pep_sf"/>
</dbReference>
<dbReference type="Proteomes" id="UP000184171">
    <property type="component" value="Unassembled WGS sequence"/>
</dbReference>
<protein>
    <submittedName>
        <fullName evidence="2">Transglutaminase-like enzyme, putative cysteine protease</fullName>
    </submittedName>
</protein>
<dbReference type="GO" id="GO:0008233">
    <property type="term" value="F:peptidase activity"/>
    <property type="evidence" value="ECO:0007669"/>
    <property type="project" value="UniProtKB-KW"/>
</dbReference>
<dbReference type="Gene3D" id="3.10.620.30">
    <property type="match status" value="1"/>
</dbReference>
<evidence type="ECO:0000259" key="1">
    <source>
        <dbReference type="SMART" id="SM00460"/>
    </source>
</evidence>
<dbReference type="GO" id="GO:0006508">
    <property type="term" value="P:proteolysis"/>
    <property type="evidence" value="ECO:0007669"/>
    <property type="project" value="UniProtKB-KW"/>
</dbReference>
<dbReference type="Pfam" id="PF08379">
    <property type="entry name" value="Bact_transglu_N"/>
    <property type="match status" value="1"/>
</dbReference>
<dbReference type="Pfam" id="PF01841">
    <property type="entry name" value="Transglut_core"/>
    <property type="match status" value="1"/>
</dbReference>
<dbReference type="InterPro" id="IPR013589">
    <property type="entry name" value="Bac_transglu_N"/>
</dbReference>
<dbReference type="OrthoDB" id="9804872at2"/>
<accession>A0A1M6GFG4</accession>